<dbReference type="PROSITE" id="PS00108">
    <property type="entry name" value="PROTEIN_KINASE_ST"/>
    <property type="match status" value="1"/>
</dbReference>
<feature type="binding site" evidence="7">
    <location>
        <position position="102"/>
    </location>
    <ligand>
        <name>ATP</name>
        <dbReference type="ChEBI" id="CHEBI:30616"/>
    </ligand>
</feature>
<keyword evidence="5" id="KW-0418">Kinase</keyword>
<accession>I1BXP3</accession>
<proteinExistence type="inferred from homology"/>
<evidence type="ECO:0000313" key="10">
    <source>
        <dbReference type="EMBL" id="EIE80973.1"/>
    </source>
</evidence>
<dbReference type="InterPro" id="IPR000719">
    <property type="entry name" value="Prot_kinase_dom"/>
</dbReference>
<evidence type="ECO:0000256" key="8">
    <source>
        <dbReference type="RuleBase" id="RU000304"/>
    </source>
</evidence>
<dbReference type="FunFam" id="3.30.200.20:FF:000537">
    <property type="entry name" value="Non-specific serine/threonine protein kinase"/>
    <property type="match status" value="1"/>
</dbReference>
<keyword evidence="4 7" id="KW-0547">Nucleotide-binding</keyword>
<comment type="similarity">
    <text evidence="8">Belongs to the protein kinase superfamily.</text>
</comment>
<dbReference type="Proteomes" id="UP000009138">
    <property type="component" value="Unassembled WGS sequence"/>
</dbReference>
<evidence type="ECO:0000256" key="6">
    <source>
        <dbReference type="ARBA" id="ARBA00022840"/>
    </source>
</evidence>
<dbReference type="InterPro" id="IPR045270">
    <property type="entry name" value="STKc_AGC"/>
</dbReference>
<dbReference type="Gene3D" id="1.10.510.10">
    <property type="entry name" value="Transferase(Phosphotransferase) domain 1"/>
    <property type="match status" value="1"/>
</dbReference>
<evidence type="ECO:0000256" key="1">
    <source>
        <dbReference type="ARBA" id="ARBA00022527"/>
    </source>
</evidence>
<keyword evidence="2" id="KW-0597">Phosphoprotein</keyword>
<dbReference type="SMART" id="SM00220">
    <property type="entry name" value="S_TKc"/>
    <property type="match status" value="1"/>
</dbReference>
<dbReference type="GO" id="GO:0004674">
    <property type="term" value="F:protein serine/threonine kinase activity"/>
    <property type="evidence" value="ECO:0007669"/>
    <property type="project" value="UniProtKB-KW"/>
</dbReference>
<dbReference type="VEuPathDB" id="FungiDB:RO3G_05678"/>
<keyword evidence="1 8" id="KW-0723">Serine/threonine-protein kinase</keyword>
<evidence type="ECO:0000256" key="5">
    <source>
        <dbReference type="ARBA" id="ARBA00022777"/>
    </source>
</evidence>
<evidence type="ECO:0000313" key="11">
    <source>
        <dbReference type="Proteomes" id="UP000009138"/>
    </source>
</evidence>
<protein>
    <recommendedName>
        <fullName evidence="9">Protein kinase domain-containing protein</fullName>
    </recommendedName>
</protein>
<dbReference type="AlphaFoldDB" id="I1BXP3"/>
<dbReference type="STRING" id="246409.I1BXP3"/>
<keyword evidence="11" id="KW-1185">Reference proteome</keyword>
<dbReference type="CDD" id="cd05123">
    <property type="entry name" value="STKc_AGC"/>
    <property type="match status" value="1"/>
</dbReference>
<dbReference type="OMA" id="ICSTHPY"/>
<dbReference type="InterPro" id="IPR011009">
    <property type="entry name" value="Kinase-like_dom_sf"/>
</dbReference>
<evidence type="ECO:0000256" key="4">
    <source>
        <dbReference type="ARBA" id="ARBA00022741"/>
    </source>
</evidence>
<reference evidence="10 11" key="1">
    <citation type="journal article" date="2009" name="PLoS Genet.">
        <title>Genomic analysis of the basal lineage fungus Rhizopus oryzae reveals a whole-genome duplication.</title>
        <authorList>
            <person name="Ma L.-J."/>
            <person name="Ibrahim A.S."/>
            <person name="Skory C."/>
            <person name="Grabherr M.G."/>
            <person name="Burger G."/>
            <person name="Butler M."/>
            <person name="Elias M."/>
            <person name="Idnurm A."/>
            <person name="Lang B.F."/>
            <person name="Sone T."/>
            <person name="Abe A."/>
            <person name="Calvo S.E."/>
            <person name="Corrochano L.M."/>
            <person name="Engels R."/>
            <person name="Fu J."/>
            <person name="Hansberg W."/>
            <person name="Kim J.-M."/>
            <person name="Kodira C.D."/>
            <person name="Koehrsen M.J."/>
            <person name="Liu B."/>
            <person name="Miranda-Saavedra D."/>
            <person name="O'Leary S."/>
            <person name="Ortiz-Castellanos L."/>
            <person name="Poulter R."/>
            <person name="Rodriguez-Romero J."/>
            <person name="Ruiz-Herrera J."/>
            <person name="Shen Y.-Q."/>
            <person name="Zeng Q."/>
            <person name="Galagan J."/>
            <person name="Birren B.W."/>
            <person name="Cuomo C.A."/>
            <person name="Wickes B.L."/>
        </authorList>
    </citation>
    <scope>NUCLEOTIDE SEQUENCE [LARGE SCALE GENOMIC DNA]</scope>
    <source>
        <strain evidence="11">RA 99-880 / ATCC MYA-4621 / FGSC 9543 / NRRL 43880</strain>
    </source>
</reference>
<dbReference type="RefSeq" id="XP_067516369.1">
    <property type="nucleotide sequence ID" value="XM_067660268.1"/>
</dbReference>
<dbReference type="OrthoDB" id="63267at2759"/>
<evidence type="ECO:0000256" key="7">
    <source>
        <dbReference type="PROSITE-ProRule" id="PRU10141"/>
    </source>
</evidence>
<name>I1BXP3_RHIO9</name>
<dbReference type="PANTHER" id="PTHR24351">
    <property type="entry name" value="RIBOSOMAL PROTEIN S6 KINASE"/>
    <property type="match status" value="1"/>
</dbReference>
<evidence type="ECO:0000256" key="2">
    <source>
        <dbReference type="ARBA" id="ARBA00022553"/>
    </source>
</evidence>
<dbReference type="SUPFAM" id="SSF56112">
    <property type="entry name" value="Protein kinase-like (PK-like)"/>
    <property type="match status" value="1"/>
</dbReference>
<dbReference type="InParanoid" id="I1BXP3"/>
<dbReference type="PROSITE" id="PS50011">
    <property type="entry name" value="PROTEIN_KINASE_DOM"/>
    <property type="match status" value="1"/>
</dbReference>
<dbReference type="Gene3D" id="3.30.200.20">
    <property type="entry name" value="Phosphorylase Kinase, domain 1"/>
    <property type="match status" value="1"/>
</dbReference>
<dbReference type="InterPro" id="IPR008271">
    <property type="entry name" value="Ser/Thr_kinase_AS"/>
</dbReference>
<organism evidence="10 11">
    <name type="scientific">Rhizopus delemar (strain RA 99-880 / ATCC MYA-4621 / FGSC 9543 / NRRL 43880)</name>
    <name type="common">Mucormycosis agent</name>
    <name type="synonym">Rhizopus arrhizus var. delemar</name>
    <dbReference type="NCBI Taxonomy" id="246409"/>
    <lineage>
        <taxon>Eukaryota</taxon>
        <taxon>Fungi</taxon>
        <taxon>Fungi incertae sedis</taxon>
        <taxon>Mucoromycota</taxon>
        <taxon>Mucoromycotina</taxon>
        <taxon>Mucoromycetes</taxon>
        <taxon>Mucorales</taxon>
        <taxon>Mucorineae</taxon>
        <taxon>Rhizopodaceae</taxon>
        <taxon>Rhizopus</taxon>
    </lineage>
</organism>
<keyword evidence="6 7" id="KW-0067">ATP-binding</keyword>
<dbReference type="PROSITE" id="PS00107">
    <property type="entry name" value="PROTEIN_KINASE_ATP"/>
    <property type="match status" value="1"/>
</dbReference>
<dbReference type="eggNOG" id="KOG0598">
    <property type="taxonomic scope" value="Eukaryota"/>
</dbReference>
<keyword evidence="3" id="KW-0808">Transferase</keyword>
<sequence length="226" mass="25271">MSAVFEFDDLPTHDEPLVDEAFVDDAAKARDPAPLDENLYEVPLGENFISSSLTEISALSTTIGLKKVTIDDFEILKLLGRGAYGKVMLCRHKESNRLYAMKVLKKASLFVHGKSAEHTKAERQILEEVRHPFIVQLFYAFQTNDRLYLILEYATGGELFTHMAAEHLHALGIVYRDLKPENCLLDGDGHVLLTDFGLSKVSIEGSRTNTICGTTEYMAPDSFSIQ</sequence>
<dbReference type="Pfam" id="PF00069">
    <property type="entry name" value="Pkinase"/>
    <property type="match status" value="1"/>
</dbReference>
<dbReference type="InterPro" id="IPR017441">
    <property type="entry name" value="Protein_kinase_ATP_BS"/>
</dbReference>
<gene>
    <name evidence="10" type="ORF">RO3G_05678</name>
</gene>
<feature type="domain" description="Protein kinase" evidence="9">
    <location>
        <begin position="73"/>
        <end position="226"/>
    </location>
</feature>
<evidence type="ECO:0000259" key="9">
    <source>
        <dbReference type="PROSITE" id="PS50011"/>
    </source>
</evidence>
<evidence type="ECO:0000256" key="3">
    <source>
        <dbReference type="ARBA" id="ARBA00022679"/>
    </source>
</evidence>
<dbReference type="EMBL" id="CH476735">
    <property type="protein sequence ID" value="EIE80973.1"/>
    <property type="molecule type" value="Genomic_DNA"/>
</dbReference>
<dbReference type="GO" id="GO:0005524">
    <property type="term" value="F:ATP binding"/>
    <property type="evidence" value="ECO:0007669"/>
    <property type="project" value="UniProtKB-UniRule"/>
</dbReference>
<dbReference type="GeneID" id="93612649"/>